<evidence type="ECO:0000313" key="5">
    <source>
        <dbReference type="Proteomes" id="UP000317494"/>
    </source>
</evidence>
<keyword evidence="1" id="KW-0175">Coiled coil</keyword>
<dbReference type="Proteomes" id="UP000317494">
    <property type="component" value="Unassembled WGS sequence"/>
</dbReference>
<evidence type="ECO:0000256" key="2">
    <source>
        <dbReference type="SAM" id="MobiDB-lite"/>
    </source>
</evidence>
<evidence type="ECO:0000313" key="4">
    <source>
        <dbReference type="EMBL" id="TPX49818.1"/>
    </source>
</evidence>
<dbReference type="Proteomes" id="UP000320475">
    <property type="component" value="Unassembled WGS sequence"/>
</dbReference>
<evidence type="ECO:0000313" key="6">
    <source>
        <dbReference type="Proteomes" id="UP000320475"/>
    </source>
</evidence>
<feature type="compositionally biased region" description="Acidic residues" evidence="2">
    <location>
        <begin position="291"/>
        <end position="303"/>
    </location>
</feature>
<proteinExistence type="predicted"/>
<reference evidence="5 6" key="1">
    <citation type="journal article" date="2019" name="Sci. Rep.">
        <title>Comparative genomics of chytrid fungi reveal insights into the obligate biotrophic and pathogenic lifestyle of Synchytrium endobioticum.</title>
        <authorList>
            <person name="van de Vossenberg B.T.L.H."/>
            <person name="Warris S."/>
            <person name="Nguyen H.D.T."/>
            <person name="van Gent-Pelzer M.P.E."/>
            <person name="Joly D.L."/>
            <person name="van de Geest H.C."/>
            <person name="Bonants P.J.M."/>
            <person name="Smith D.S."/>
            <person name="Levesque C.A."/>
            <person name="van der Lee T.A.J."/>
        </authorList>
    </citation>
    <scope>NUCLEOTIDE SEQUENCE [LARGE SCALE GENOMIC DNA]</scope>
    <source>
        <strain evidence="3 6">LEV6574</strain>
        <strain evidence="4 5">MB42</strain>
    </source>
</reference>
<feature type="region of interest" description="Disordered" evidence="2">
    <location>
        <begin position="285"/>
        <end position="319"/>
    </location>
</feature>
<dbReference type="EMBL" id="QEAM01000045">
    <property type="protein sequence ID" value="TPX48796.1"/>
    <property type="molecule type" value="Genomic_DNA"/>
</dbReference>
<sequence length="373" mass="41374">MAKKKKNKSAKKGSSSKTPVLSAGQSALLLLYLTVEARQRSLAFAKHRLKFEAHENVMLRDALKTVERRTFDHLKDVTTSLHAEPAASAQSRQWNTLVSADQGLMHQRAVIQARQDAIHDLRATIHTLTTTVTDLQLYDATTTNIALINSLKSQHAALLASHSLQITKLTARHNLVKSVIRARALSSENSVEEIATMLEMSNMSTLQVSAAVRNERLKSRHAAMHAELDSMTARIRMLENDNLRLLALANNHKQTISGGDNDQALLDEDLRNQVETSAIQILNCNNHSDAPDTESDSDSDLEEWASNLDPNDLEDPARSAEQVQADDIVHALLTNVKFQRDVHRLQIQGNGMRITLGMQLAAGAKYYNMLTTL</sequence>
<feature type="coiled-coil region" evidence="1">
    <location>
        <begin position="214"/>
        <end position="241"/>
    </location>
</feature>
<dbReference type="AlphaFoldDB" id="A0A507DBD5"/>
<dbReference type="EMBL" id="QEAN01000076">
    <property type="protein sequence ID" value="TPX49818.1"/>
    <property type="molecule type" value="Genomic_DNA"/>
</dbReference>
<organism evidence="3 6">
    <name type="scientific">Synchytrium endobioticum</name>
    <dbReference type="NCBI Taxonomy" id="286115"/>
    <lineage>
        <taxon>Eukaryota</taxon>
        <taxon>Fungi</taxon>
        <taxon>Fungi incertae sedis</taxon>
        <taxon>Chytridiomycota</taxon>
        <taxon>Chytridiomycota incertae sedis</taxon>
        <taxon>Chytridiomycetes</taxon>
        <taxon>Synchytriales</taxon>
        <taxon>Synchytriaceae</taxon>
        <taxon>Synchytrium</taxon>
    </lineage>
</organism>
<evidence type="ECO:0000313" key="3">
    <source>
        <dbReference type="EMBL" id="TPX48796.1"/>
    </source>
</evidence>
<evidence type="ECO:0000256" key="1">
    <source>
        <dbReference type="SAM" id="Coils"/>
    </source>
</evidence>
<accession>A0A507DBD5</accession>
<protein>
    <submittedName>
        <fullName evidence="3">Uncharacterized protein</fullName>
    </submittedName>
</protein>
<gene>
    <name evidence="3" type="ORF">SeLEV6574_g01834</name>
    <name evidence="4" type="ORF">SeMB42_g02467</name>
</gene>
<dbReference type="VEuPathDB" id="FungiDB:SeMB42_g02467"/>
<comment type="caution">
    <text evidence="3">The sequence shown here is derived from an EMBL/GenBank/DDBJ whole genome shotgun (WGS) entry which is preliminary data.</text>
</comment>
<name>A0A507DBD5_9FUNG</name>
<keyword evidence="5" id="KW-1185">Reference proteome</keyword>